<evidence type="ECO:0000313" key="3">
    <source>
        <dbReference type="Proteomes" id="UP000239687"/>
    </source>
</evidence>
<protein>
    <submittedName>
        <fullName evidence="2">Uncharacterized protein</fullName>
    </submittedName>
</protein>
<sequence length="64" mass="6830">MHGVWLLADGLLKGNTATSGGKTVQYMETDRFGRDGGPPPGVPITVGLKNTDKHPQRCDPETLP</sequence>
<feature type="compositionally biased region" description="Basic and acidic residues" evidence="1">
    <location>
        <begin position="50"/>
        <end position="64"/>
    </location>
</feature>
<dbReference type="AlphaFoldDB" id="A0A2S8HMA6"/>
<reference evidence="2 3" key="1">
    <citation type="submission" date="2018-02" db="EMBL/GenBank/DDBJ databases">
        <title>Draft genome sequencing of Pseudomonas frederiksbergensis 11-D3.</title>
        <authorList>
            <person name="Zheng B.-X."/>
        </authorList>
    </citation>
    <scope>NUCLEOTIDE SEQUENCE [LARGE SCALE GENOMIC DNA]</scope>
    <source>
        <strain evidence="2 3">11-D3</strain>
    </source>
</reference>
<accession>A0A2S8HMA6</accession>
<evidence type="ECO:0000256" key="1">
    <source>
        <dbReference type="SAM" id="MobiDB-lite"/>
    </source>
</evidence>
<proteinExistence type="predicted"/>
<comment type="caution">
    <text evidence="2">The sequence shown here is derived from an EMBL/GenBank/DDBJ whole genome shotgun (WGS) entry which is preliminary data.</text>
</comment>
<name>A0A2S8HMA6_9PSED</name>
<feature type="region of interest" description="Disordered" evidence="1">
    <location>
        <begin position="31"/>
        <end position="64"/>
    </location>
</feature>
<organism evidence="2 3">
    <name type="scientific">Pseudomonas frederiksbergensis</name>
    <dbReference type="NCBI Taxonomy" id="104087"/>
    <lineage>
        <taxon>Bacteria</taxon>
        <taxon>Pseudomonadati</taxon>
        <taxon>Pseudomonadota</taxon>
        <taxon>Gammaproteobacteria</taxon>
        <taxon>Pseudomonadales</taxon>
        <taxon>Pseudomonadaceae</taxon>
        <taxon>Pseudomonas</taxon>
    </lineage>
</organism>
<dbReference type="Proteomes" id="UP000239687">
    <property type="component" value="Unassembled WGS sequence"/>
</dbReference>
<evidence type="ECO:0000313" key="2">
    <source>
        <dbReference type="EMBL" id="PQP03601.1"/>
    </source>
</evidence>
<gene>
    <name evidence="2" type="ORF">C5612_13780</name>
</gene>
<dbReference type="EMBL" id="PUIN01000007">
    <property type="protein sequence ID" value="PQP03601.1"/>
    <property type="molecule type" value="Genomic_DNA"/>
</dbReference>